<dbReference type="OrthoDB" id="9765111at2"/>
<keyword evidence="8" id="KW-1185">Reference proteome</keyword>
<keyword evidence="6" id="KW-1133">Transmembrane helix</keyword>
<evidence type="ECO:0000313" key="8">
    <source>
        <dbReference type="Proteomes" id="UP000032266"/>
    </source>
</evidence>
<protein>
    <recommendedName>
        <fullName evidence="9">DNA recombination protein RmuC</fullName>
    </recommendedName>
</protein>
<dbReference type="EMBL" id="CP007142">
    <property type="protein sequence ID" value="AJQ96738.1"/>
    <property type="molecule type" value="Genomic_DNA"/>
</dbReference>
<feature type="coiled-coil region" evidence="5">
    <location>
        <begin position="69"/>
        <end position="128"/>
    </location>
</feature>
<dbReference type="RefSeq" id="WP_052830461.1">
    <property type="nucleotide sequence ID" value="NZ_CP007142.1"/>
</dbReference>
<keyword evidence="3 5" id="KW-0175">Coiled coil</keyword>
<dbReference type="PATRIC" id="fig|1445510.3.peg.4669"/>
<reference evidence="7 8" key="1">
    <citation type="submission" date="2014-01" db="EMBL/GenBank/DDBJ databases">
        <title>Full genme sequencing of cellulolytic bacterium Gynuella sunshinyii YC6258T gen. nov., sp. nov.</title>
        <authorList>
            <person name="Khan H."/>
            <person name="Chung E.J."/>
            <person name="Chung Y.R."/>
        </authorList>
    </citation>
    <scope>NUCLEOTIDE SEQUENCE [LARGE SCALE GENOMIC DNA]</scope>
    <source>
        <strain evidence="7 8">YC6258</strain>
    </source>
</reference>
<evidence type="ECO:0000256" key="5">
    <source>
        <dbReference type="SAM" id="Coils"/>
    </source>
</evidence>
<evidence type="ECO:0000256" key="6">
    <source>
        <dbReference type="SAM" id="Phobius"/>
    </source>
</evidence>
<dbReference type="AlphaFoldDB" id="A0A0C5VTZ1"/>
<comment type="similarity">
    <text evidence="2">Belongs to the RmuC family.</text>
</comment>
<dbReference type="GO" id="GO:0006310">
    <property type="term" value="P:DNA recombination"/>
    <property type="evidence" value="ECO:0007669"/>
    <property type="project" value="UniProtKB-KW"/>
</dbReference>
<dbReference type="PANTHER" id="PTHR30563:SF0">
    <property type="entry name" value="DNA RECOMBINATION PROTEIN RMUC"/>
    <property type="match status" value="1"/>
</dbReference>
<dbReference type="HOGENOM" id="CLU_024057_0_0_6"/>
<feature type="transmembrane region" description="Helical" evidence="6">
    <location>
        <begin position="6"/>
        <end position="29"/>
    </location>
</feature>
<dbReference type="KEGG" id="gsn:YC6258_04706"/>
<evidence type="ECO:0008006" key="9">
    <source>
        <dbReference type="Google" id="ProtNLM"/>
    </source>
</evidence>
<dbReference type="InterPro" id="IPR003798">
    <property type="entry name" value="DNA_recombination_RmuC"/>
</dbReference>
<evidence type="ECO:0000256" key="1">
    <source>
        <dbReference type="ARBA" id="ARBA00003416"/>
    </source>
</evidence>
<name>A0A0C5VTZ1_9GAMM</name>
<evidence type="ECO:0000256" key="3">
    <source>
        <dbReference type="ARBA" id="ARBA00023054"/>
    </source>
</evidence>
<gene>
    <name evidence="7" type="ORF">YC6258_04706</name>
</gene>
<keyword evidence="6" id="KW-0472">Membrane</keyword>
<accession>A0A0C5VTZ1</accession>
<organism evidence="7 8">
    <name type="scientific">Gynuella sunshinyii YC6258</name>
    <dbReference type="NCBI Taxonomy" id="1445510"/>
    <lineage>
        <taxon>Bacteria</taxon>
        <taxon>Pseudomonadati</taxon>
        <taxon>Pseudomonadota</taxon>
        <taxon>Gammaproteobacteria</taxon>
        <taxon>Oceanospirillales</taxon>
        <taxon>Saccharospirillaceae</taxon>
        <taxon>Gynuella</taxon>
    </lineage>
</organism>
<dbReference type="Pfam" id="PF02646">
    <property type="entry name" value="RmuC"/>
    <property type="match status" value="1"/>
</dbReference>
<keyword evidence="4" id="KW-0233">DNA recombination</keyword>
<sequence length="469" mass="54081">MIIEQLVVWQTVAGIAVLLVLLLLGWIFITAAKRRGQRDELEHLRHHQAVSNLKEQQQSAQLVGQDREIASLRDKLDLSDNRVRQLQQQLAVIETRRSEESRRYREQMELVQREEERLTQSFQNLANKIFEEKRQAFKQDNKDSLEALLSPLRSQMQDFRQRVEDVYEKDTDDRRMLRLELGSLKDLNLKMSQEAQALTRALKGDNKIQGNWGEMVLEKILQESGLRKGHEYDVQVVLKDEAGKRQIPDVIVHLPENKDIIIDSKVSLLDYERTCNAETDELRVKHLRAHVDSVKRHIQLLSAKNYERLEGVRSLDFVLLFIPVEAAFMLAVETDSGIFTSAFEKNIILVSPTTLLATLRTVQSIWRYENQNTNAERIAQDAGRLYDQFVMVLESVNEIGRHLNKASESYEQTVKRLESGRGNLLGRVEKLKAMGATAKKNLPENFAREADDAQELLDSSVVSADRFQK</sequence>
<dbReference type="Proteomes" id="UP000032266">
    <property type="component" value="Chromosome"/>
</dbReference>
<evidence type="ECO:0000256" key="2">
    <source>
        <dbReference type="ARBA" id="ARBA00009840"/>
    </source>
</evidence>
<comment type="function">
    <text evidence="1">Involved in DNA recombination.</text>
</comment>
<dbReference type="STRING" id="1445510.YC6258_04706"/>
<dbReference type="PANTHER" id="PTHR30563">
    <property type="entry name" value="DNA RECOMBINATION PROTEIN RMUC"/>
    <property type="match status" value="1"/>
</dbReference>
<keyword evidence="6" id="KW-0812">Transmembrane</keyword>
<evidence type="ECO:0000313" key="7">
    <source>
        <dbReference type="EMBL" id="AJQ96738.1"/>
    </source>
</evidence>
<proteinExistence type="inferred from homology"/>
<evidence type="ECO:0000256" key="4">
    <source>
        <dbReference type="ARBA" id="ARBA00023172"/>
    </source>
</evidence>